<protein>
    <submittedName>
        <fullName evidence="1">Uncharacterized protein</fullName>
    </submittedName>
</protein>
<accession>A0A921SYF9</accession>
<evidence type="ECO:0000313" key="2">
    <source>
        <dbReference type="Proteomes" id="UP000776700"/>
    </source>
</evidence>
<evidence type="ECO:0000313" key="1">
    <source>
        <dbReference type="EMBL" id="HJG95588.1"/>
    </source>
</evidence>
<dbReference type="Proteomes" id="UP000776700">
    <property type="component" value="Unassembled WGS sequence"/>
</dbReference>
<sequence length="99" mass="11521">MASRKVCTACGEEKAPNTGFYLSRSKLYKFNDGRMPICKECLSKLFKELQAKYSDEVKALYHLCMLFDIYFDKDLVTKSSNMENFSDEDNLLKSYMKNV</sequence>
<name>A0A921SYF9_9FIRM</name>
<feature type="non-terminal residue" evidence="1">
    <location>
        <position position="99"/>
    </location>
</feature>
<dbReference type="EMBL" id="DYUB01000022">
    <property type="protein sequence ID" value="HJG95588.1"/>
    <property type="molecule type" value="Genomic_DNA"/>
</dbReference>
<gene>
    <name evidence="1" type="ORF">K8V90_00620</name>
</gene>
<proteinExistence type="predicted"/>
<organism evidence="1 2">
    <name type="scientific">Romboutsia timonensis</name>
    <dbReference type="NCBI Taxonomy" id="1776391"/>
    <lineage>
        <taxon>Bacteria</taxon>
        <taxon>Bacillati</taxon>
        <taxon>Bacillota</taxon>
        <taxon>Clostridia</taxon>
        <taxon>Peptostreptococcales</taxon>
        <taxon>Peptostreptococcaceae</taxon>
        <taxon>Romboutsia</taxon>
    </lineage>
</organism>
<reference evidence="1" key="2">
    <citation type="submission" date="2021-09" db="EMBL/GenBank/DDBJ databases">
        <authorList>
            <person name="Gilroy R."/>
        </authorList>
    </citation>
    <scope>NUCLEOTIDE SEQUENCE</scope>
    <source>
        <strain evidence="1">1277</strain>
    </source>
</reference>
<reference evidence="1" key="1">
    <citation type="journal article" date="2021" name="PeerJ">
        <title>Extensive microbial diversity within the chicken gut microbiome revealed by metagenomics and culture.</title>
        <authorList>
            <person name="Gilroy R."/>
            <person name="Ravi A."/>
            <person name="Getino M."/>
            <person name="Pursley I."/>
            <person name="Horton D.L."/>
            <person name="Alikhan N.F."/>
            <person name="Baker D."/>
            <person name="Gharbi K."/>
            <person name="Hall N."/>
            <person name="Watson M."/>
            <person name="Adriaenssens E.M."/>
            <person name="Foster-Nyarko E."/>
            <person name="Jarju S."/>
            <person name="Secka A."/>
            <person name="Antonio M."/>
            <person name="Oren A."/>
            <person name="Chaudhuri R.R."/>
            <person name="La Ragione R."/>
            <person name="Hildebrand F."/>
            <person name="Pallen M.J."/>
        </authorList>
    </citation>
    <scope>NUCLEOTIDE SEQUENCE</scope>
    <source>
        <strain evidence="1">1277</strain>
    </source>
</reference>
<dbReference type="AlphaFoldDB" id="A0A921SYF9"/>
<comment type="caution">
    <text evidence="1">The sequence shown here is derived from an EMBL/GenBank/DDBJ whole genome shotgun (WGS) entry which is preliminary data.</text>
</comment>